<dbReference type="FunFam" id="3.40.50.300:FF:002897">
    <property type="entry name" value="Small GTP binding protein Rab7 putative"/>
    <property type="match status" value="1"/>
</dbReference>
<protein>
    <submittedName>
        <fullName evidence="5">Small GTP binding protein Rab7, putative</fullName>
    </submittedName>
</protein>
<dbReference type="PROSITE" id="PS51419">
    <property type="entry name" value="RAB"/>
    <property type="match status" value="1"/>
</dbReference>
<evidence type="ECO:0000256" key="2">
    <source>
        <dbReference type="ARBA" id="ARBA00010142"/>
    </source>
</evidence>
<dbReference type="NCBIfam" id="TIGR00231">
    <property type="entry name" value="small_GTP"/>
    <property type="match status" value="1"/>
</dbReference>
<evidence type="ECO:0000256" key="4">
    <source>
        <dbReference type="ARBA" id="ARBA00023134"/>
    </source>
</evidence>
<dbReference type="PANTHER" id="PTHR47981:SF20">
    <property type="entry name" value="RAS-RELATED PROTEIN RAB-7A"/>
    <property type="match status" value="1"/>
</dbReference>
<dbReference type="PANTHER" id="PTHR47981">
    <property type="entry name" value="RAB FAMILY"/>
    <property type="match status" value="1"/>
</dbReference>
<dbReference type="SMART" id="SM00175">
    <property type="entry name" value="RAB"/>
    <property type="match status" value="1"/>
</dbReference>
<dbReference type="InterPro" id="IPR027417">
    <property type="entry name" value="P-loop_NTPase"/>
</dbReference>
<evidence type="ECO:0000313" key="5">
    <source>
        <dbReference type="EMBL" id="EAL43921.1"/>
    </source>
</evidence>
<dbReference type="SMART" id="SM00173">
    <property type="entry name" value="RAS"/>
    <property type="match status" value="1"/>
</dbReference>
<dbReference type="PROSITE" id="PS51421">
    <property type="entry name" value="RAS"/>
    <property type="match status" value="1"/>
</dbReference>
<reference evidence="5" key="2">
    <citation type="submission" date="2007-03" db="EMBL/GenBank/DDBJ databases">
        <authorList>
            <person name="Lorenzi H."/>
            <person name="Amedeo P."/>
            <person name="Inman J."/>
            <person name="Schobel S."/>
            <person name="Caler E."/>
        </authorList>
    </citation>
    <scope>GENOME REANNOTATION</scope>
    <source>
        <strain evidence="5">HM-1:IMSS</strain>
    </source>
</reference>
<dbReference type="GO" id="GO:0005764">
    <property type="term" value="C:lysosome"/>
    <property type="evidence" value="ECO:0000318"/>
    <property type="project" value="GO_Central"/>
</dbReference>
<organism evidence="5 6">
    <name type="scientific">Entamoeba histolytica (strain ATCC 30459 / HM-1:IMSS / ABRM)</name>
    <dbReference type="NCBI Taxonomy" id="294381"/>
    <lineage>
        <taxon>Eukaryota</taxon>
        <taxon>Amoebozoa</taxon>
        <taxon>Evosea</taxon>
        <taxon>Archamoebae</taxon>
        <taxon>Mastigamoebida</taxon>
        <taxon>Entamoebidae</taxon>
        <taxon>Entamoeba</taxon>
    </lineage>
</organism>
<dbReference type="SUPFAM" id="SSF52540">
    <property type="entry name" value="P-loop containing nucleoside triphosphate hydrolases"/>
    <property type="match status" value="1"/>
</dbReference>
<dbReference type="InterPro" id="IPR005225">
    <property type="entry name" value="Small_GTP-bd"/>
</dbReference>
<dbReference type="OMA" id="MQIPCFE"/>
<dbReference type="HOGENOM" id="CLU_041217_10_6_1"/>
<comment type="similarity">
    <text evidence="2">Belongs to the small GTPase superfamily. Rho family.</text>
</comment>
<dbReference type="PRINTS" id="PR00449">
    <property type="entry name" value="RASTRNSFRMNG"/>
</dbReference>
<dbReference type="InterPro" id="IPR001806">
    <property type="entry name" value="Small_GTPase"/>
</dbReference>
<dbReference type="OrthoDB" id="1436450at2759"/>
<gene>
    <name evidence="5" type="ORF">EHI_189100</name>
</gene>
<keyword evidence="6" id="KW-1185">Reference proteome</keyword>
<dbReference type="EMBL" id="DS571408">
    <property type="protein sequence ID" value="EAL43921.1"/>
    <property type="molecule type" value="Genomic_DNA"/>
</dbReference>
<dbReference type="GO" id="GO:0005770">
    <property type="term" value="C:late endosome"/>
    <property type="evidence" value="ECO:0000318"/>
    <property type="project" value="GO_Central"/>
</dbReference>
<dbReference type="GeneID" id="3403611"/>
<dbReference type="SMART" id="SM00174">
    <property type="entry name" value="RHO"/>
    <property type="match status" value="1"/>
</dbReference>
<proteinExistence type="inferred from homology"/>
<dbReference type="CDD" id="cd01862">
    <property type="entry name" value="Rab7"/>
    <property type="match status" value="1"/>
</dbReference>
<reference evidence="5" key="1">
    <citation type="journal article" date="2005" name="Nature">
        <title>The genome of the protist parasite Entamoeba histolytica.</title>
        <authorList>
            <person name="Loftus B."/>
            <person name="Anderson I."/>
            <person name="Davies R."/>
            <person name="Alsmark U.C."/>
            <person name="Samuelson J."/>
            <person name="Amedeo P."/>
            <person name="Roncaglia P."/>
            <person name="Berriman M."/>
            <person name="Hirt R.P."/>
            <person name="Mann B.J."/>
            <person name="Nozaki T."/>
            <person name="Suh B."/>
            <person name="Pop M."/>
            <person name="Duchene M."/>
            <person name="Ackers J."/>
            <person name="Tannich E."/>
            <person name="Leippe M."/>
            <person name="Hofer M."/>
            <person name="Bruchhaus I."/>
            <person name="Willhoeft U."/>
            <person name="Bhattacharya A."/>
            <person name="Chillingworth T."/>
            <person name="Churcher C."/>
            <person name="Hance Z."/>
            <person name="Harris B."/>
            <person name="Harris D."/>
            <person name="Jagels K."/>
            <person name="Moule S."/>
            <person name="Mungall K."/>
            <person name="Ormond D."/>
            <person name="Squares R."/>
            <person name="Whitehead S."/>
            <person name="Quail M.A."/>
            <person name="Rabbinowitsch E."/>
            <person name="Norbertczak H."/>
            <person name="Price C."/>
            <person name="Wang Z."/>
            <person name="Guillen N."/>
            <person name="Gilchrist C."/>
            <person name="Stroup S.E."/>
            <person name="Bhattacharya S."/>
            <person name="Lohia A."/>
            <person name="Foster P.G."/>
            <person name="Sicheritz-Ponten T."/>
            <person name="Weber C."/>
            <person name="Singh U."/>
            <person name="Mukherjee C."/>
            <person name="El-Sayed N.M."/>
            <person name="Petri W.A.Jr."/>
            <person name="Clark C.G."/>
            <person name="Embley T.M."/>
            <person name="Barrell B."/>
            <person name="Fraser C.M."/>
            <person name="Hall N."/>
        </authorList>
    </citation>
    <scope>NUCLEOTIDE SEQUENCE [LARGE SCALE GENOMIC DNA]</scope>
    <source>
        <strain evidence="5">HM-1:IMSS</strain>
    </source>
</reference>
<evidence type="ECO:0000313" key="6">
    <source>
        <dbReference type="Proteomes" id="UP000001926"/>
    </source>
</evidence>
<dbReference type="Gene3D" id="3.40.50.300">
    <property type="entry name" value="P-loop containing nucleotide triphosphate hydrolases"/>
    <property type="match status" value="1"/>
</dbReference>
<evidence type="ECO:0000256" key="1">
    <source>
        <dbReference type="ARBA" id="ARBA00006270"/>
    </source>
</evidence>
<dbReference type="Pfam" id="PF00071">
    <property type="entry name" value="Ras"/>
    <property type="match status" value="1"/>
</dbReference>
<dbReference type="AlphaFoldDB" id="A0A8U0WPG7"/>
<dbReference type="GO" id="GO:0003924">
    <property type="term" value="F:GTPase activity"/>
    <property type="evidence" value="ECO:0007669"/>
    <property type="project" value="InterPro"/>
</dbReference>
<dbReference type="GO" id="GO:0005525">
    <property type="term" value="F:GTP binding"/>
    <property type="evidence" value="ECO:0007669"/>
    <property type="project" value="UniProtKB-KW"/>
</dbReference>
<comment type="similarity">
    <text evidence="1">Belongs to the small GTPase superfamily. Rab family.</text>
</comment>
<dbReference type="RefSeq" id="XP_649308.1">
    <property type="nucleotide sequence ID" value="XM_644216.1"/>
</dbReference>
<dbReference type="SMART" id="SM00176">
    <property type="entry name" value="RAN"/>
    <property type="match status" value="1"/>
</dbReference>
<name>A0A8U0WPG7_ENTH1</name>
<evidence type="ECO:0000256" key="3">
    <source>
        <dbReference type="ARBA" id="ARBA00022741"/>
    </source>
</evidence>
<sequence length="204" mass="23144">MSGYTTLFKIVILGDSSVGKTSLLQQYITKTFAEQTKSTVGADFITREIDIDGKIIALQIWDTAGSERFCSLGPVFFRGADCCILVCDVTNESTFEHLDDWKKQLFQSLSFEDLNNFPFVIVGNKSDCSDEERQVSFEKLSHWGDGKYTYFECSAKTGWNIDNIFIEIATLLKEKQKINFSMDEAIEPCRLEDVSNIKVKKDCC</sequence>
<keyword evidence="3" id="KW-0547">Nucleotide-binding</keyword>
<accession>A0A8U0WPG7</accession>
<dbReference type="GO" id="GO:0090385">
    <property type="term" value="P:phagosome-lysosome fusion"/>
    <property type="evidence" value="ECO:0000318"/>
    <property type="project" value="GO_Central"/>
</dbReference>
<dbReference type="KEGG" id="ehi:EHI_189100"/>
<dbReference type="Proteomes" id="UP000001926">
    <property type="component" value="Partially assembled WGS sequence"/>
</dbReference>
<dbReference type="GO" id="GO:0045335">
    <property type="term" value="C:phagocytic vesicle"/>
    <property type="evidence" value="ECO:0000318"/>
    <property type="project" value="GO_Central"/>
</dbReference>
<keyword evidence="4" id="KW-0342">GTP-binding</keyword>